<dbReference type="AlphaFoldDB" id="A0A8J8C2P6"/>
<dbReference type="Pfam" id="PF26238">
    <property type="entry name" value="DUF8054_M"/>
    <property type="match status" value="1"/>
</dbReference>
<keyword evidence="1" id="KW-1133">Transmembrane helix</keyword>
<proteinExistence type="predicted"/>
<keyword evidence="1" id="KW-0472">Membrane</keyword>
<evidence type="ECO:0000259" key="2">
    <source>
        <dbReference type="Pfam" id="PF26236"/>
    </source>
</evidence>
<evidence type="ECO:0000259" key="3">
    <source>
        <dbReference type="Pfam" id="PF26237"/>
    </source>
</evidence>
<organism evidence="5 6">
    <name type="scientific">Haloarcula limicola</name>
    <dbReference type="NCBI Taxonomy" id="1429915"/>
    <lineage>
        <taxon>Archaea</taxon>
        <taxon>Methanobacteriati</taxon>
        <taxon>Methanobacteriota</taxon>
        <taxon>Stenosarchaea group</taxon>
        <taxon>Halobacteria</taxon>
        <taxon>Halobacteriales</taxon>
        <taxon>Haloarculaceae</taxon>
        <taxon>Haloarcula</taxon>
    </lineage>
</organism>
<name>A0A8J8C2P6_9EURY</name>
<dbReference type="RefSeq" id="WP_162316474.1">
    <property type="nucleotide sequence ID" value="NZ_JAHQXF010000001.1"/>
</dbReference>
<dbReference type="Pfam" id="PF26236">
    <property type="entry name" value="DUF8054_N"/>
    <property type="match status" value="1"/>
</dbReference>
<evidence type="ECO:0000256" key="1">
    <source>
        <dbReference type="SAM" id="Phobius"/>
    </source>
</evidence>
<dbReference type="InterPro" id="IPR058675">
    <property type="entry name" value="DUF8054_C"/>
</dbReference>
<sequence>MRVVDRLKRPEYIGENRCLPCTVVNGVIAVGLALVAAALGFRAGGSTVATLAAAAVLLPAAAAIYLRGYLVPGTPTLTKRYMPASALALFGKGPAAEPSETATTPEEAVDVEQLLLDIGALEPCGDDLCLTEWYSEAWRGALDEADPDRTALLAQLNLDDTEIEFEDHGEAFRARVDEGYVGTWESRAAFEADIAAARVLEDQYDDWERLSVRQRGQVLNGLRLFLDTCPACGGTPTFGTETVQSCCSEYDVAAVACGDCDARLFESEPV</sequence>
<dbReference type="InterPro" id="IPR058674">
    <property type="entry name" value="DUF8054_N"/>
</dbReference>
<comment type="caution">
    <text evidence="5">The sequence shown here is derived from an EMBL/GenBank/DDBJ whole genome shotgun (WGS) entry which is preliminary data.</text>
</comment>
<reference evidence="5 6" key="1">
    <citation type="submission" date="2021-06" db="EMBL/GenBank/DDBJ databases">
        <title>New haloarchaea isolates fom saline soil.</title>
        <authorList>
            <person name="Duran-Viseras A."/>
            <person name="Sanchez-Porro C.S."/>
            <person name="Ventosa A."/>
        </authorList>
    </citation>
    <scope>NUCLEOTIDE SEQUENCE [LARGE SCALE GENOMIC DNA]</scope>
    <source>
        <strain evidence="5 6">JCM 183640</strain>
    </source>
</reference>
<evidence type="ECO:0000313" key="5">
    <source>
        <dbReference type="EMBL" id="MBV0923337.1"/>
    </source>
</evidence>
<keyword evidence="1" id="KW-0812">Transmembrane</keyword>
<gene>
    <name evidence="5" type="ORF">KTS45_03920</name>
</gene>
<keyword evidence="6" id="KW-1185">Reference proteome</keyword>
<feature type="domain" description="DUF8054" evidence="3">
    <location>
        <begin position="227"/>
        <end position="266"/>
    </location>
</feature>
<protein>
    <submittedName>
        <fullName evidence="5">Uncharacterized protein</fullName>
    </submittedName>
</protein>
<dbReference type="InterPro" id="IPR058775">
    <property type="entry name" value="DUF8054_M"/>
</dbReference>
<evidence type="ECO:0000259" key="4">
    <source>
        <dbReference type="Pfam" id="PF26238"/>
    </source>
</evidence>
<evidence type="ECO:0000313" key="6">
    <source>
        <dbReference type="Proteomes" id="UP000766550"/>
    </source>
</evidence>
<feature type="transmembrane region" description="Helical" evidence="1">
    <location>
        <begin position="47"/>
        <end position="70"/>
    </location>
</feature>
<feature type="domain" description="DUF8054" evidence="2">
    <location>
        <begin position="4"/>
        <end position="92"/>
    </location>
</feature>
<dbReference type="Pfam" id="PF26237">
    <property type="entry name" value="DUF8054_C"/>
    <property type="match status" value="1"/>
</dbReference>
<feature type="transmembrane region" description="Helical" evidence="1">
    <location>
        <begin position="21"/>
        <end position="41"/>
    </location>
</feature>
<accession>A0A8J8C2P6</accession>
<dbReference type="OrthoDB" id="292134at2157"/>
<dbReference type="EMBL" id="JAHQXF010000001">
    <property type="protein sequence ID" value="MBV0923337.1"/>
    <property type="molecule type" value="Genomic_DNA"/>
</dbReference>
<feature type="domain" description="DUF8054" evidence="4">
    <location>
        <begin position="110"/>
        <end position="224"/>
    </location>
</feature>
<dbReference type="Proteomes" id="UP000766550">
    <property type="component" value="Unassembled WGS sequence"/>
</dbReference>